<proteinExistence type="predicted"/>
<organism evidence="1">
    <name type="scientific">Hexamita inflata</name>
    <dbReference type="NCBI Taxonomy" id="28002"/>
    <lineage>
        <taxon>Eukaryota</taxon>
        <taxon>Metamonada</taxon>
        <taxon>Diplomonadida</taxon>
        <taxon>Hexamitidae</taxon>
        <taxon>Hexamitinae</taxon>
        <taxon>Hexamita</taxon>
    </lineage>
</organism>
<evidence type="ECO:0000313" key="1">
    <source>
        <dbReference type="EMBL" id="CAI9971988.1"/>
    </source>
</evidence>
<reference evidence="1" key="1">
    <citation type="submission" date="2023-06" db="EMBL/GenBank/DDBJ databases">
        <authorList>
            <person name="Kurt Z."/>
        </authorList>
    </citation>
    <scope>NUCLEOTIDE SEQUENCE</scope>
</reference>
<evidence type="ECO:0000313" key="3">
    <source>
        <dbReference type="Proteomes" id="UP001642409"/>
    </source>
</evidence>
<dbReference type="Proteomes" id="UP001642409">
    <property type="component" value="Unassembled WGS sequence"/>
</dbReference>
<evidence type="ECO:0000313" key="2">
    <source>
        <dbReference type="EMBL" id="CAL6111378.1"/>
    </source>
</evidence>
<dbReference type="EMBL" id="CATOUU010001100">
    <property type="protein sequence ID" value="CAI9971988.1"/>
    <property type="molecule type" value="Genomic_DNA"/>
</dbReference>
<reference evidence="2 3" key="2">
    <citation type="submission" date="2024-07" db="EMBL/GenBank/DDBJ databases">
        <authorList>
            <person name="Akdeniz Z."/>
        </authorList>
    </citation>
    <scope>NUCLEOTIDE SEQUENCE [LARGE SCALE GENOMIC DNA]</scope>
</reference>
<dbReference type="AlphaFoldDB" id="A0AA86REW6"/>
<protein>
    <submittedName>
        <fullName evidence="2">Hypothetical_protein</fullName>
    </submittedName>
</protein>
<name>A0AA86REW6_9EUKA</name>
<accession>A0AA86REW6</accession>
<comment type="caution">
    <text evidence="1">The sequence shown here is derived from an EMBL/GenBank/DDBJ whole genome shotgun (WGS) entry which is preliminary data.</text>
</comment>
<keyword evidence="3" id="KW-1185">Reference proteome</keyword>
<dbReference type="EMBL" id="CAXDID020000706">
    <property type="protein sequence ID" value="CAL6111378.1"/>
    <property type="molecule type" value="Genomic_DNA"/>
</dbReference>
<sequence length="510" mass="60139">MMLNTAKEQDIVMQKHQLDSGEFSSPNVEQLVSFINELFEITKQSLEFELNKIKSFSLVKRSDVYTILINFIGSWSKLYNVLTNFKQFEDIYNELQSSFNVKLAQNADFIISSNVFIVKKAEQCLVQNFANSEFVQLCVPVLSKIVNQLKEAFTDVEITYVQRSVIKDIVNVVSKIPIKIMELLQDQIRETFCADHDLQMKLNTTYATIQLPNKLIGSESCNYQIISENIAKVDFNDNESMVNFLKAYFENQQIINVKPKYIVNQQPKQKYPIYIIQIVDLVKNMCIIAQQFDIKQDYQFLLVFMEQQINKYTTQLKDFDKNSILQLKTASFLISDNQELIDLLKIIFFAYHVKPIHLNLKRLLIQVINLSFRFDSIIQQYNYTIGEIQIMLETLLDELESISIKQFVIQEFFAQLSVGIMINYSRIITYDNINEVSEDIYRWQQMFYDYSSDQSIQLEKFSTLYSSMTYWKQFIQRQILPKSTLIKIYRKYLGSRAEKQQIYKLLQNMK</sequence>
<gene>
    <name evidence="1" type="ORF">HINF_LOCUS59633</name>
    <name evidence="2" type="ORF">HINF_LOCUS76368</name>
</gene>